<evidence type="ECO:0000256" key="1">
    <source>
        <dbReference type="SAM" id="MobiDB-lite"/>
    </source>
</evidence>
<accession>A0ABS9T3P6</accession>
<dbReference type="SUPFAM" id="SSF51621">
    <property type="entry name" value="Phosphoenolpyruvate/pyruvate domain"/>
    <property type="match status" value="1"/>
</dbReference>
<gene>
    <name evidence="2" type="ORF">MMA15_23065</name>
</gene>
<dbReference type="PANTHER" id="PTHR42905:SF16">
    <property type="entry name" value="CARBOXYPHOSPHONOENOLPYRUVATE PHOSPHONOMUTASE-LIKE PROTEIN (AFU_ORTHOLOGUE AFUA_5G07230)"/>
    <property type="match status" value="1"/>
</dbReference>
<dbReference type="InterPro" id="IPR039556">
    <property type="entry name" value="ICL/PEPM"/>
</dbReference>
<dbReference type="EMBL" id="JAKWJU010000002">
    <property type="protein sequence ID" value="MCH6163164.1"/>
    <property type="molecule type" value="Genomic_DNA"/>
</dbReference>
<protein>
    <submittedName>
        <fullName evidence="2">Isocitrate lyase/phosphoenolpyruvate mutase family protein</fullName>
    </submittedName>
</protein>
<evidence type="ECO:0000313" key="2">
    <source>
        <dbReference type="EMBL" id="MCH6163164.1"/>
    </source>
</evidence>
<dbReference type="RefSeq" id="WP_241062005.1">
    <property type="nucleotide sequence ID" value="NZ_JAKWJU010000002.1"/>
</dbReference>
<feature type="region of interest" description="Disordered" evidence="1">
    <location>
        <begin position="1"/>
        <end position="37"/>
    </location>
</feature>
<dbReference type="Proteomes" id="UP001166784">
    <property type="component" value="Unassembled WGS sequence"/>
</dbReference>
<dbReference type="CDD" id="cd00377">
    <property type="entry name" value="ICL_PEPM"/>
    <property type="match status" value="1"/>
</dbReference>
<sequence>MSADEDGRAHRGPVGDDSHGGRAGGRPDNRQGGTQDSRAEAFRALHHGERPLLLPNAWDHASAAALHRRGFPAIGTTSLGVAAAAGLPDGAGAARDETLALARGLARLPVPVSVDIGGGFSDDPGEVAALGVELERAGVAGVNIEDGRPDGTLADPARQTAKITALKEAAPGLFVNARTDTHWLGVDATLTGALHRCSAYAAAGADCLFVPGMVEHGEIAALAGELAPAPLNVLFSPAHCSYGELAGAGVARVSLGSLLFRTALRNAVDLACSIAEPDELPAAASPLPPSWSPSLPSSWSPSWSPSLPSSSPVPVPVPGYAEVQGLHEEFRPRR</sequence>
<keyword evidence="2" id="KW-0456">Lyase</keyword>
<feature type="compositionally biased region" description="Low complexity" evidence="1">
    <location>
        <begin position="292"/>
        <end position="310"/>
    </location>
</feature>
<reference evidence="2" key="2">
    <citation type="journal article" date="2023" name="Int. J. Syst. Evol. Microbiol.">
        <title>Streptomyces marispadix sp. nov., isolated from marine beach sediment of the Northern Coast of Portugal.</title>
        <authorList>
            <person name="dos Santos J.D.N."/>
            <person name="Vitorino I.R."/>
            <person name="Kallscheuer N."/>
            <person name="Srivastava A."/>
            <person name="Krautwurst S."/>
            <person name="Marz M."/>
            <person name="Jogler C."/>
            <person name="Lobo Da Cunha A."/>
            <person name="Catita J."/>
            <person name="Goncalves H."/>
            <person name="Gonzalez I."/>
            <person name="Reyes F."/>
            <person name="Lage O.M."/>
        </authorList>
    </citation>
    <scope>NUCLEOTIDE SEQUENCE</scope>
    <source>
        <strain evidence="2">M600PL45_2</strain>
    </source>
</reference>
<evidence type="ECO:0000313" key="3">
    <source>
        <dbReference type="Proteomes" id="UP001166784"/>
    </source>
</evidence>
<proteinExistence type="predicted"/>
<dbReference type="Gene3D" id="3.20.20.60">
    <property type="entry name" value="Phosphoenolpyruvate-binding domains"/>
    <property type="match status" value="1"/>
</dbReference>
<keyword evidence="3" id="KW-1185">Reference proteome</keyword>
<comment type="caution">
    <text evidence="2">The sequence shown here is derived from an EMBL/GenBank/DDBJ whole genome shotgun (WGS) entry which is preliminary data.</text>
</comment>
<dbReference type="PANTHER" id="PTHR42905">
    <property type="entry name" value="PHOSPHOENOLPYRUVATE CARBOXYLASE"/>
    <property type="match status" value="1"/>
</dbReference>
<name>A0ABS9T3P6_9ACTN</name>
<reference evidence="2" key="1">
    <citation type="submission" date="2022-03" db="EMBL/GenBank/DDBJ databases">
        <authorList>
            <person name="Santos J.D.N."/>
            <person name="Kallscheuer N."/>
            <person name="Jogler C."/>
            <person name="Lage O.M."/>
        </authorList>
    </citation>
    <scope>NUCLEOTIDE SEQUENCE</scope>
    <source>
        <strain evidence="2">M600PL45_2</strain>
    </source>
</reference>
<dbReference type="GO" id="GO:0016829">
    <property type="term" value="F:lyase activity"/>
    <property type="evidence" value="ECO:0007669"/>
    <property type="project" value="UniProtKB-KW"/>
</dbReference>
<feature type="compositionally biased region" description="Basic and acidic residues" evidence="1">
    <location>
        <begin position="1"/>
        <end position="29"/>
    </location>
</feature>
<organism evidence="2 3">
    <name type="scientific">Streptomyces marispadix</name>
    <dbReference type="NCBI Taxonomy" id="2922868"/>
    <lineage>
        <taxon>Bacteria</taxon>
        <taxon>Bacillati</taxon>
        <taxon>Actinomycetota</taxon>
        <taxon>Actinomycetes</taxon>
        <taxon>Kitasatosporales</taxon>
        <taxon>Streptomycetaceae</taxon>
        <taxon>Streptomyces</taxon>
    </lineage>
</organism>
<feature type="region of interest" description="Disordered" evidence="1">
    <location>
        <begin position="283"/>
        <end position="314"/>
    </location>
</feature>
<dbReference type="InterPro" id="IPR015813">
    <property type="entry name" value="Pyrv/PenolPyrv_kinase-like_dom"/>
</dbReference>
<dbReference type="Pfam" id="PF13714">
    <property type="entry name" value="PEP_mutase"/>
    <property type="match status" value="1"/>
</dbReference>
<dbReference type="InterPro" id="IPR040442">
    <property type="entry name" value="Pyrv_kinase-like_dom_sf"/>
</dbReference>